<dbReference type="InterPro" id="IPR003362">
    <property type="entry name" value="Bact_transf"/>
</dbReference>
<dbReference type="KEGG" id="vbh:CMV30_00570"/>
<evidence type="ECO:0000256" key="7">
    <source>
        <dbReference type="SAM" id="Phobius"/>
    </source>
</evidence>
<feature type="transmembrane region" description="Helical" evidence="7">
    <location>
        <begin position="90"/>
        <end position="112"/>
    </location>
</feature>
<dbReference type="GO" id="GO:0016020">
    <property type="term" value="C:membrane"/>
    <property type="evidence" value="ECO:0007669"/>
    <property type="project" value="UniProtKB-SubCell"/>
</dbReference>
<comment type="similarity">
    <text evidence="2">Belongs to the bacterial sugar transferase family.</text>
</comment>
<evidence type="ECO:0000256" key="4">
    <source>
        <dbReference type="ARBA" id="ARBA00022692"/>
    </source>
</evidence>
<evidence type="ECO:0000256" key="3">
    <source>
        <dbReference type="ARBA" id="ARBA00022679"/>
    </source>
</evidence>
<evidence type="ECO:0000256" key="6">
    <source>
        <dbReference type="ARBA" id="ARBA00023136"/>
    </source>
</evidence>
<feature type="transmembrane region" description="Helical" evidence="7">
    <location>
        <begin position="118"/>
        <end position="141"/>
    </location>
</feature>
<dbReference type="NCBIfam" id="TIGR03025">
    <property type="entry name" value="EPS_sugtrans"/>
    <property type="match status" value="1"/>
</dbReference>
<dbReference type="InterPro" id="IPR017475">
    <property type="entry name" value="EPS_sugar_tfrase"/>
</dbReference>
<dbReference type="Proteomes" id="UP000217265">
    <property type="component" value="Chromosome"/>
</dbReference>
<feature type="transmembrane region" description="Helical" evidence="7">
    <location>
        <begin position="296"/>
        <end position="317"/>
    </location>
</feature>
<dbReference type="RefSeq" id="WP_096054221.1">
    <property type="nucleotide sequence ID" value="NZ_CP023344.1"/>
</dbReference>
<dbReference type="AlphaFoldDB" id="A0A290Q8N3"/>
<dbReference type="GO" id="GO:0016780">
    <property type="term" value="F:phosphotransferase activity, for other substituted phosphate groups"/>
    <property type="evidence" value="ECO:0007669"/>
    <property type="project" value="TreeGrafter"/>
</dbReference>
<keyword evidence="4 7" id="KW-0812">Transmembrane</keyword>
<reference evidence="9 10" key="1">
    <citation type="submission" date="2017-09" db="EMBL/GenBank/DDBJ databases">
        <title>Complete genome sequence of Verrucomicrobial strain HZ-65, isolated from freshwater.</title>
        <authorList>
            <person name="Choi A."/>
        </authorList>
    </citation>
    <scope>NUCLEOTIDE SEQUENCE [LARGE SCALE GENOMIC DNA]</scope>
    <source>
        <strain evidence="9 10">HZ-65</strain>
    </source>
</reference>
<sequence length="475" mass="53572">MSAPQTYTRTQNSLLTCLLLGDALLCFAGLSLGYWLRFESPLRAIGIEADAGTTYASYLPLLSLGTGFFVIACTYLNLYDGRHLLRPNRARSIIGRAVFFWFAAFLGTSLVLKFEPPISRLFVAISCLTTVAVVIGWRTLFHAWLSRSPLRARLIQRVAIVGWTQEAAEVAEAIQRDRNHPYEIAGIVETPTPSATIARAPSYPIIGHIDRFEDVFTRHNPGIVIVADLELPKEQLMRAAALSEQYYAAFKVIPSFFQIFISNLRLQTISGVPILGVEELPILSLANGYLKRAIDLAGAVVGLLLSAPLIAILAILIKRESTGPVFYAQERVGLNGRWFRIYKLRSMRIDAETDSGALWAVKDDPRRTRIGAFMRATNLDEIPQFWNVLLGHMSLVGPRPERPELIARFEREIPHYNPRHEVRPGMTGWAQINGLRGNTSLAERIKYDLFYIENWSPWFDVQIMVLTFFRMKNAY</sequence>
<comment type="subcellular location">
    <subcellularLocation>
        <location evidence="1">Membrane</location>
        <topology evidence="1">Multi-pass membrane protein</topology>
    </subcellularLocation>
</comment>
<feature type="transmembrane region" description="Helical" evidence="7">
    <location>
        <begin position="55"/>
        <end position="78"/>
    </location>
</feature>
<evidence type="ECO:0000256" key="5">
    <source>
        <dbReference type="ARBA" id="ARBA00022989"/>
    </source>
</evidence>
<gene>
    <name evidence="9" type="ORF">CMV30_00570</name>
</gene>
<organism evidence="9 10">
    <name type="scientific">Nibricoccus aquaticus</name>
    <dbReference type="NCBI Taxonomy" id="2576891"/>
    <lineage>
        <taxon>Bacteria</taxon>
        <taxon>Pseudomonadati</taxon>
        <taxon>Verrucomicrobiota</taxon>
        <taxon>Opitutia</taxon>
        <taxon>Opitutales</taxon>
        <taxon>Opitutaceae</taxon>
        <taxon>Nibricoccus</taxon>
    </lineage>
</organism>
<dbReference type="Pfam" id="PF02397">
    <property type="entry name" value="Bac_transf"/>
    <property type="match status" value="1"/>
</dbReference>
<name>A0A290Q8N3_9BACT</name>
<keyword evidence="6 7" id="KW-0472">Membrane</keyword>
<accession>A0A290Q8N3</accession>
<evidence type="ECO:0000256" key="1">
    <source>
        <dbReference type="ARBA" id="ARBA00004141"/>
    </source>
</evidence>
<dbReference type="Gene3D" id="3.40.50.720">
    <property type="entry name" value="NAD(P)-binding Rossmann-like Domain"/>
    <property type="match status" value="1"/>
</dbReference>
<evidence type="ECO:0000259" key="8">
    <source>
        <dbReference type="Pfam" id="PF02397"/>
    </source>
</evidence>
<keyword evidence="5 7" id="KW-1133">Transmembrane helix</keyword>
<evidence type="ECO:0000313" key="9">
    <source>
        <dbReference type="EMBL" id="ATC62586.1"/>
    </source>
</evidence>
<keyword evidence="10" id="KW-1185">Reference proteome</keyword>
<dbReference type="EMBL" id="CP023344">
    <property type="protein sequence ID" value="ATC62586.1"/>
    <property type="molecule type" value="Genomic_DNA"/>
</dbReference>
<dbReference type="Pfam" id="PF13727">
    <property type="entry name" value="CoA_binding_3"/>
    <property type="match status" value="1"/>
</dbReference>
<dbReference type="PANTHER" id="PTHR30576">
    <property type="entry name" value="COLANIC BIOSYNTHESIS UDP-GLUCOSE LIPID CARRIER TRANSFERASE"/>
    <property type="match status" value="1"/>
</dbReference>
<protein>
    <recommendedName>
        <fullName evidence="8">Bacterial sugar transferase domain-containing protein</fullName>
    </recommendedName>
</protein>
<evidence type="ECO:0000256" key="2">
    <source>
        <dbReference type="ARBA" id="ARBA00006464"/>
    </source>
</evidence>
<feature type="domain" description="Bacterial sugar transferase" evidence="8">
    <location>
        <begin position="291"/>
        <end position="471"/>
    </location>
</feature>
<dbReference type="PANTHER" id="PTHR30576:SF0">
    <property type="entry name" value="UNDECAPRENYL-PHOSPHATE N-ACETYLGALACTOSAMINYL 1-PHOSPHATE TRANSFERASE-RELATED"/>
    <property type="match status" value="1"/>
</dbReference>
<dbReference type="OrthoDB" id="9808602at2"/>
<evidence type="ECO:0000313" key="10">
    <source>
        <dbReference type="Proteomes" id="UP000217265"/>
    </source>
</evidence>
<keyword evidence="3" id="KW-0808">Transferase</keyword>
<proteinExistence type="inferred from homology"/>
<feature type="transmembrane region" description="Helical" evidence="7">
    <location>
        <begin position="12"/>
        <end position="35"/>
    </location>
</feature>